<dbReference type="WBParaSite" id="nRc.2.0.1.t45838-RA">
    <property type="protein sequence ID" value="nRc.2.0.1.t45838-RA"/>
    <property type="gene ID" value="nRc.2.0.1.g45838"/>
</dbReference>
<sequence length="64" mass="7994">MQLKSIHLMEFAEEFLDQDCYEEYIEIEHSFVYVFYDDFHTYNDERFKHVELYQNYTGDYGCLK</sequence>
<name>A0A915L5P1_ROMCU</name>
<evidence type="ECO:0000313" key="1">
    <source>
        <dbReference type="Proteomes" id="UP000887565"/>
    </source>
</evidence>
<accession>A0A915L5P1</accession>
<proteinExistence type="predicted"/>
<evidence type="ECO:0000313" key="2">
    <source>
        <dbReference type="WBParaSite" id="nRc.2.0.1.t45838-RA"/>
    </source>
</evidence>
<organism evidence="1 2">
    <name type="scientific">Romanomermis culicivorax</name>
    <name type="common">Nematode worm</name>
    <dbReference type="NCBI Taxonomy" id="13658"/>
    <lineage>
        <taxon>Eukaryota</taxon>
        <taxon>Metazoa</taxon>
        <taxon>Ecdysozoa</taxon>
        <taxon>Nematoda</taxon>
        <taxon>Enoplea</taxon>
        <taxon>Dorylaimia</taxon>
        <taxon>Mermithida</taxon>
        <taxon>Mermithoidea</taxon>
        <taxon>Mermithidae</taxon>
        <taxon>Romanomermis</taxon>
    </lineage>
</organism>
<keyword evidence="1" id="KW-1185">Reference proteome</keyword>
<protein>
    <submittedName>
        <fullName evidence="2">Uncharacterized protein</fullName>
    </submittedName>
</protein>
<dbReference type="AlphaFoldDB" id="A0A915L5P1"/>
<dbReference type="Proteomes" id="UP000887565">
    <property type="component" value="Unplaced"/>
</dbReference>
<reference evidence="2" key="1">
    <citation type="submission" date="2022-11" db="UniProtKB">
        <authorList>
            <consortium name="WormBaseParasite"/>
        </authorList>
    </citation>
    <scope>IDENTIFICATION</scope>
</reference>